<dbReference type="KEGG" id="ehx:EMIHUDRAFT_212610"/>
<dbReference type="RefSeq" id="XP_005765942.1">
    <property type="nucleotide sequence ID" value="XM_005765885.1"/>
</dbReference>
<sequence>MLVSKHGDTHAFDWTNLLHWSSAMLYSSLVVQSNSFELRARLRAASAASRGRANLSALGRTLLPTIPASTSVVHCSGAASSGTPAFMARGAHSEMFALLAQSASLSIANALGIAAPPRPPLALCTPRLIRCFDGLLSFQPKGGRSFKDRLGAWNREMLLTGRMQQAGPNLLAAPFLAAAYRLAGSSPSAVVLPSRRRVVLLTRRTQSRWTNRPEAVTELRAIAARAGVDFVDAGDAEALGRTNLPAGRACYAARPQIELWRDAWLVISVVGAHESNLLFMPSWPQAAGLLESTNCGFFTDSYSTLARAVGTGHHRAQQLNARGRQCLPSTSQDYHVLNSPREMDLRNDTLGSLLRFLRGRRLGREHTGNDQHGSVSASRAAQLIGVQTHNHTVYGFTGTATLA</sequence>
<accession>A0A0D3IQH8</accession>
<protein>
    <submittedName>
        <fullName evidence="1">Uncharacterized protein</fullName>
    </submittedName>
</protein>
<dbReference type="Proteomes" id="UP000013827">
    <property type="component" value="Unassembled WGS sequence"/>
</dbReference>
<dbReference type="AlphaFoldDB" id="A0A0D3IQH8"/>
<proteinExistence type="predicted"/>
<reference evidence="1" key="2">
    <citation type="submission" date="2024-10" db="UniProtKB">
        <authorList>
            <consortium name="EnsemblProtists"/>
        </authorList>
    </citation>
    <scope>IDENTIFICATION</scope>
</reference>
<reference evidence="2" key="1">
    <citation type="journal article" date="2013" name="Nature">
        <title>Pan genome of the phytoplankton Emiliania underpins its global distribution.</title>
        <authorList>
            <person name="Read B.A."/>
            <person name="Kegel J."/>
            <person name="Klute M.J."/>
            <person name="Kuo A."/>
            <person name="Lefebvre S.C."/>
            <person name="Maumus F."/>
            <person name="Mayer C."/>
            <person name="Miller J."/>
            <person name="Monier A."/>
            <person name="Salamov A."/>
            <person name="Young J."/>
            <person name="Aguilar M."/>
            <person name="Claverie J.M."/>
            <person name="Frickenhaus S."/>
            <person name="Gonzalez K."/>
            <person name="Herman E.K."/>
            <person name="Lin Y.C."/>
            <person name="Napier J."/>
            <person name="Ogata H."/>
            <person name="Sarno A.F."/>
            <person name="Shmutz J."/>
            <person name="Schroeder D."/>
            <person name="de Vargas C."/>
            <person name="Verret F."/>
            <person name="von Dassow P."/>
            <person name="Valentin K."/>
            <person name="Van de Peer Y."/>
            <person name="Wheeler G."/>
            <person name="Dacks J.B."/>
            <person name="Delwiche C.F."/>
            <person name="Dyhrman S.T."/>
            <person name="Glockner G."/>
            <person name="John U."/>
            <person name="Richards T."/>
            <person name="Worden A.Z."/>
            <person name="Zhang X."/>
            <person name="Grigoriev I.V."/>
            <person name="Allen A.E."/>
            <person name="Bidle K."/>
            <person name="Borodovsky M."/>
            <person name="Bowler C."/>
            <person name="Brownlee C."/>
            <person name="Cock J.M."/>
            <person name="Elias M."/>
            <person name="Gladyshev V.N."/>
            <person name="Groth M."/>
            <person name="Guda C."/>
            <person name="Hadaegh A."/>
            <person name="Iglesias-Rodriguez M.D."/>
            <person name="Jenkins J."/>
            <person name="Jones B.M."/>
            <person name="Lawson T."/>
            <person name="Leese F."/>
            <person name="Lindquist E."/>
            <person name="Lobanov A."/>
            <person name="Lomsadze A."/>
            <person name="Malik S.B."/>
            <person name="Marsh M.E."/>
            <person name="Mackinder L."/>
            <person name="Mock T."/>
            <person name="Mueller-Roeber B."/>
            <person name="Pagarete A."/>
            <person name="Parker M."/>
            <person name="Probert I."/>
            <person name="Quesneville H."/>
            <person name="Raines C."/>
            <person name="Rensing S.A."/>
            <person name="Riano-Pachon D.M."/>
            <person name="Richier S."/>
            <person name="Rokitta S."/>
            <person name="Shiraiwa Y."/>
            <person name="Soanes D.M."/>
            <person name="van der Giezen M."/>
            <person name="Wahlund T.M."/>
            <person name="Williams B."/>
            <person name="Wilson W."/>
            <person name="Wolfe G."/>
            <person name="Wurch L.L."/>
        </authorList>
    </citation>
    <scope>NUCLEOTIDE SEQUENCE</scope>
</reference>
<dbReference type="EnsemblProtists" id="EOD13513">
    <property type="protein sequence ID" value="EOD13513"/>
    <property type="gene ID" value="EMIHUDRAFT_212610"/>
</dbReference>
<keyword evidence="2" id="KW-1185">Reference proteome</keyword>
<dbReference type="HOGENOM" id="CLU_751082_0_0_1"/>
<dbReference type="PaxDb" id="2903-EOD13513"/>
<evidence type="ECO:0000313" key="1">
    <source>
        <dbReference type="EnsemblProtists" id="EOD13513"/>
    </source>
</evidence>
<organism evidence="1 2">
    <name type="scientific">Emiliania huxleyi (strain CCMP1516)</name>
    <dbReference type="NCBI Taxonomy" id="280463"/>
    <lineage>
        <taxon>Eukaryota</taxon>
        <taxon>Haptista</taxon>
        <taxon>Haptophyta</taxon>
        <taxon>Prymnesiophyceae</taxon>
        <taxon>Isochrysidales</taxon>
        <taxon>Noelaerhabdaceae</taxon>
        <taxon>Emiliania</taxon>
    </lineage>
</organism>
<dbReference type="GeneID" id="17259693"/>
<name>A0A0D3IQH8_EMIH1</name>
<evidence type="ECO:0000313" key="2">
    <source>
        <dbReference type="Proteomes" id="UP000013827"/>
    </source>
</evidence>